<dbReference type="EMBL" id="CAXLJM020000051">
    <property type="protein sequence ID" value="CAL8115776.1"/>
    <property type="molecule type" value="Genomic_DNA"/>
</dbReference>
<proteinExistence type="predicted"/>
<evidence type="ECO:0000313" key="1">
    <source>
        <dbReference type="EMBL" id="CAL8115776.1"/>
    </source>
</evidence>
<protein>
    <submittedName>
        <fullName evidence="1">Uncharacterized protein</fullName>
    </submittedName>
</protein>
<organism evidence="1 2">
    <name type="scientific">Orchesella dallaii</name>
    <dbReference type="NCBI Taxonomy" id="48710"/>
    <lineage>
        <taxon>Eukaryota</taxon>
        <taxon>Metazoa</taxon>
        <taxon>Ecdysozoa</taxon>
        <taxon>Arthropoda</taxon>
        <taxon>Hexapoda</taxon>
        <taxon>Collembola</taxon>
        <taxon>Entomobryomorpha</taxon>
        <taxon>Entomobryoidea</taxon>
        <taxon>Orchesellidae</taxon>
        <taxon>Orchesellinae</taxon>
        <taxon>Orchesella</taxon>
    </lineage>
</organism>
<accession>A0ABP1QZ80</accession>
<comment type="caution">
    <text evidence="1">The sequence shown here is derived from an EMBL/GenBank/DDBJ whole genome shotgun (WGS) entry which is preliminary data.</text>
</comment>
<evidence type="ECO:0000313" key="2">
    <source>
        <dbReference type="Proteomes" id="UP001642540"/>
    </source>
</evidence>
<dbReference type="Proteomes" id="UP001642540">
    <property type="component" value="Unassembled WGS sequence"/>
</dbReference>
<name>A0ABP1QZ80_9HEXA</name>
<keyword evidence="2" id="KW-1185">Reference proteome</keyword>
<gene>
    <name evidence="1" type="ORF">ODALV1_LOCUS17010</name>
</gene>
<reference evidence="1 2" key="1">
    <citation type="submission" date="2024-08" db="EMBL/GenBank/DDBJ databases">
        <authorList>
            <person name="Cucini C."/>
            <person name="Frati F."/>
        </authorList>
    </citation>
    <scope>NUCLEOTIDE SEQUENCE [LARGE SCALE GENOMIC DNA]</scope>
</reference>
<sequence>MAEKRCQVENCTNKCSDVEDIPLNVLRNFARPEWVRLCASCIDKYQNALKDNLKLHSLPLTVELIDIVGSTEPIPGLSSQPKTMEFHEEMELSSTSQQKKYENQKGVANDNTSVVDYSLFPHHFAQPRKLVINKLNCKILNRISFDEVWDLVDGCGHRVDEITLDVNINIIMIARKFQFRTRFDTVKSLEIPFANVERYTSFVKKRILPQFPELETLTFLEIKRKHHADVEWEDWRRFHFVRGQIYQRVCPKLKWIFVNSQVAGSFKIKLGKRTAA</sequence>